<gene>
    <name evidence="2" type="ORF">E3T39_08685</name>
</gene>
<sequence>MVNALRFGGRALRVDGLVNARDLGDLPRRNGTLTPQGVFFRSENVDWVTRAGWGQMYEAGIRTIVDLRQTGERAQDSQPRPGWLTTLNVDLDGLDDAVFWKDFWSNGLVGTAMYFLPHLDAMPERSVAVLSALASAPEGGVLFHCMGGRDRTGLIALLLLAAIDAEPDAIVDDYLETIRLADLRAATSNRNNAEPEIEALCQTYGTTTEGAFRTALLGLDLAALFASPGLSDTNRAAITSWRGSVQPV</sequence>
<dbReference type="GO" id="GO:0004721">
    <property type="term" value="F:phosphoprotein phosphatase activity"/>
    <property type="evidence" value="ECO:0007669"/>
    <property type="project" value="InterPro"/>
</dbReference>
<dbReference type="AlphaFoldDB" id="A0A4R9AF48"/>
<feature type="domain" description="Tyrosine specific protein phosphatases" evidence="1">
    <location>
        <begin position="113"/>
        <end position="179"/>
    </location>
</feature>
<dbReference type="Proteomes" id="UP000298170">
    <property type="component" value="Unassembled WGS sequence"/>
</dbReference>
<reference evidence="2 3" key="1">
    <citation type="submission" date="2019-03" db="EMBL/GenBank/DDBJ databases">
        <title>Genomics of glacier-inhabiting Cryobacterium strains.</title>
        <authorList>
            <person name="Liu Q."/>
            <person name="Xin Y.-H."/>
        </authorList>
    </citation>
    <scope>NUCLEOTIDE SEQUENCE [LARGE SCALE GENOMIC DNA]</scope>
    <source>
        <strain evidence="2 3">Sr39</strain>
    </source>
</reference>
<dbReference type="Gene3D" id="3.90.190.10">
    <property type="entry name" value="Protein tyrosine phosphatase superfamily"/>
    <property type="match status" value="1"/>
</dbReference>
<dbReference type="InterPro" id="IPR029021">
    <property type="entry name" value="Prot-tyrosine_phosphatase-like"/>
</dbReference>
<dbReference type="SUPFAM" id="SSF52799">
    <property type="entry name" value="(Phosphotyrosine protein) phosphatases II"/>
    <property type="match status" value="1"/>
</dbReference>
<dbReference type="InterPro" id="IPR000387">
    <property type="entry name" value="Tyr_Pase_dom"/>
</dbReference>
<organism evidence="2 3">
    <name type="scientific">Cryobacterium suzukii</name>
    <dbReference type="NCBI Taxonomy" id="1259198"/>
    <lineage>
        <taxon>Bacteria</taxon>
        <taxon>Bacillati</taxon>
        <taxon>Actinomycetota</taxon>
        <taxon>Actinomycetes</taxon>
        <taxon>Micrococcales</taxon>
        <taxon>Microbacteriaceae</taxon>
        <taxon>Cryobacterium</taxon>
    </lineage>
</organism>
<comment type="caution">
    <text evidence="2">The sequence shown here is derived from an EMBL/GenBank/DDBJ whole genome shotgun (WGS) entry which is preliminary data.</text>
</comment>
<evidence type="ECO:0000313" key="3">
    <source>
        <dbReference type="Proteomes" id="UP000298170"/>
    </source>
</evidence>
<keyword evidence="3" id="KW-1185">Reference proteome</keyword>
<evidence type="ECO:0000313" key="2">
    <source>
        <dbReference type="EMBL" id="TFD59765.1"/>
    </source>
</evidence>
<evidence type="ECO:0000259" key="1">
    <source>
        <dbReference type="PROSITE" id="PS50056"/>
    </source>
</evidence>
<proteinExistence type="predicted"/>
<dbReference type="PROSITE" id="PS00383">
    <property type="entry name" value="TYR_PHOSPHATASE_1"/>
    <property type="match status" value="1"/>
</dbReference>
<name>A0A4R9AF48_9MICO</name>
<dbReference type="PROSITE" id="PS50056">
    <property type="entry name" value="TYR_PHOSPHATASE_2"/>
    <property type="match status" value="1"/>
</dbReference>
<dbReference type="OrthoDB" id="1188001at2"/>
<dbReference type="InterPro" id="IPR016130">
    <property type="entry name" value="Tyr_Pase_AS"/>
</dbReference>
<protein>
    <submittedName>
        <fullName evidence="2">Tyrosine-protein phosphatase</fullName>
    </submittedName>
</protein>
<dbReference type="RefSeq" id="WP_134514463.1">
    <property type="nucleotide sequence ID" value="NZ_SOHJ01000009.1"/>
</dbReference>
<accession>A0A4R9AF48</accession>
<dbReference type="EMBL" id="SOHJ01000009">
    <property type="protein sequence ID" value="TFD59765.1"/>
    <property type="molecule type" value="Genomic_DNA"/>
</dbReference>
<dbReference type="InterPro" id="IPR026893">
    <property type="entry name" value="Tyr/Ser_Pase_IphP-type"/>
</dbReference>
<dbReference type="Pfam" id="PF13350">
    <property type="entry name" value="Y_phosphatase3"/>
    <property type="match status" value="1"/>
</dbReference>